<dbReference type="HAMAP" id="MF_02087">
    <property type="entry name" value="PLP_homeostasis"/>
    <property type="match status" value="1"/>
</dbReference>
<dbReference type="Pfam" id="PF01168">
    <property type="entry name" value="Ala_racemase_N"/>
    <property type="match status" value="1"/>
</dbReference>
<dbReference type="GO" id="GO:0030170">
    <property type="term" value="F:pyridoxal phosphate binding"/>
    <property type="evidence" value="ECO:0007669"/>
    <property type="project" value="UniProtKB-UniRule"/>
</dbReference>
<dbReference type="PIRSF" id="PIRSF004848">
    <property type="entry name" value="YBL036c_PLPDEIII"/>
    <property type="match status" value="1"/>
</dbReference>
<accession>A0A2R6Y3A2</accession>
<organism evidence="6 7">
    <name type="scientific">Candidatus Carbonibacillus altaicus</name>
    <dbReference type="NCBI Taxonomy" id="2163959"/>
    <lineage>
        <taxon>Bacteria</taxon>
        <taxon>Bacillati</taxon>
        <taxon>Bacillota</taxon>
        <taxon>Bacilli</taxon>
        <taxon>Bacillales</taxon>
        <taxon>Candidatus Carbonibacillus</taxon>
    </lineage>
</organism>
<evidence type="ECO:0000313" key="7">
    <source>
        <dbReference type="Proteomes" id="UP000244338"/>
    </source>
</evidence>
<dbReference type="InterPro" id="IPR001608">
    <property type="entry name" value="Ala_racemase_N"/>
</dbReference>
<evidence type="ECO:0000313" key="6">
    <source>
        <dbReference type="EMBL" id="PTQ57115.1"/>
    </source>
</evidence>
<dbReference type="Proteomes" id="UP000244338">
    <property type="component" value="Unassembled WGS sequence"/>
</dbReference>
<dbReference type="Gene3D" id="3.20.20.10">
    <property type="entry name" value="Alanine racemase"/>
    <property type="match status" value="1"/>
</dbReference>
<dbReference type="PANTHER" id="PTHR10146">
    <property type="entry name" value="PROLINE SYNTHETASE CO-TRANSCRIBED BACTERIAL HOMOLOG PROTEIN"/>
    <property type="match status" value="1"/>
</dbReference>
<protein>
    <recommendedName>
        <fullName evidence="2">Pyridoxal phosphate homeostasis protein</fullName>
        <shortName evidence="2">PLP homeostasis protein</shortName>
    </recommendedName>
</protein>
<gene>
    <name evidence="6" type="ORF">BSOLF_2147</name>
</gene>
<dbReference type="AlphaFoldDB" id="A0A2R6Y3A2"/>
<evidence type="ECO:0000256" key="1">
    <source>
        <dbReference type="ARBA" id="ARBA00022898"/>
    </source>
</evidence>
<dbReference type="SUPFAM" id="SSF51419">
    <property type="entry name" value="PLP-binding barrel"/>
    <property type="match status" value="1"/>
</dbReference>
<dbReference type="InterPro" id="IPR011078">
    <property type="entry name" value="PyrdxlP_homeostasis"/>
</dbReference>
<feature type="modified residue" description="N6-(pyridoxal phosphate)lysine" evidence="2 3">
    <location>
        <position position="39"/>
    </location>
</feature>
<name>A0A2R6Y3A2_9BACL</name>
<dbReference type="InterPro" id="IPR029066">
    <property type="entry name" value="PLP-binding_barrel"/>
</dbReference>
<dbReference type="FunFam" id="3.20.20.10:FF:000018">
    <property type="entry name" value="Pyridoxal phosphate homeostasis protein"/>
    <property type="match status" value="1"/>
</dbReference>
<comment type="function">
    <text evidence="2">Pyridoxal 5'-phosphate (PLP)-binding protein, which is involved in PLP homeostasis.</text>
</comment>
<feature type="domain" description="Alanine racemase N-terminal" evidence="5">
    <location>
        <begin position="11"/>
        <end position="233"/>
    </location>
</feature>
<evidence type="ECO:0000256" key="2">
    <source>
        <dbReference type="HAMAP-Rule" id="MF_02087"/>
    </source>
</evidence>
<sequence length="247" mass="28176">MEELLTMKERLEAVRDEIKRALRRVGRSPDEIKLMLVSKTVDAARIIEAINLGITLFGENKAQELKEKAPQLEPYGVTWHYIGHLQTNKVGDVIRYATMIHSLDRVRLAEALNRRLEREGKTMDVLIQVNTSGEASKFGVPPEEAASLLRAVSQYPALRVKGLMTIGKFSSDPENARIYFRRLRMLRDELKTLDLPNVELTELSMGMSGDFEVAIEEGATIVRIGTKIFGARPYPDQYYWPDERQTR</sequence>
<dbReference type="PANTHER" id="PTHR10146:SF14">
    <property type="entry name" value="PYRIDOXAL PHOSPHATE HOMEOSTASIS PROTEIN"/>
    <property type="match status" value="1"/>
</dbReference>
<comment type="similarity">
    <text evidence="2 4">Belongs to the pyridoxal phosphate-binding protein YggS/PROSC family.</text>
</comment>
<comment type="cofactor">
    <cofactor evidence="3">
        <name>pyridoxal 5'-phosphate</name>
        <dbReference type="ChEBI" id="CHEBI:597326"/>
    </cofactor>
</comment>
<dbReference type="NCBIfam" id="TIGR00044">
    <property type="entry name" value="YggS family pyridoxal phosphate-dependent enzyme"/>
    <property type="match status" value="1"/>
</dbReference>
<dbReference type="EMBL" id="PEBX01000012">
    <property type="protein sequence ID" value="PTQ57115.1"/>
    <property type="molecule type" value="Genomic_DNA"/>
</dbReference>
<keyword evidence="1 2" id="KW-0663">Pyridoxal phosphate</keyword>
<proteinExistence type="inferred from homology"/>
<comment type="caution">
    <text evidence="6">The sequence shown here is derived from an EMBL/GenBank/DDBJ whole genome shotgun (WGS) entry which is preliminary data.</text>
</comment>
<evidence type="ECO:0000256" key="4">
    <source>
        <dbReference type="RuleBase" id="RU004514"/>
    </source>
</evidence>
<evidence type="ECO:0000256" key="3">
    <source>
        <dbReference type="PIRSR" id="PIRSR004848-1"/>
    </source>
</evidence>
<evidence type="ECO:0000259" key="5">
    <source>
        <dbReference type="Pfam" id="PF01168"/>
    </source>
</evidence>
<dbReference type="CDD" id="cd00635">
    <property type="entry name" value="PLPDE_III_YBL036c_like"/>
    <property type="match status" value="1"/>
</dbReference>
<reference evidence="7" key="1">
    <citation type="journal article" date="2018" name="Sci. Rep.">
        <title>Lignite coal burning seam in the remote Altai Mountains harbors a hydrogen-driven thermophilic microbial community.</title>
        <authorList>
            <person name="Kadnikov V.V."/>
            <person name="Mardanov A.V."/>
            <person name="Ivasenko D.A."/>
            <person name="Antsiferov D.V."/>
            <person name="Beletsky A.V."/>
            <person name="Karnachuk O.V."/>
            <person name="Ravin N.V."/>
        </authorList>
    </citation>
    <scope>NUCLEOTIDE SEQUENCE [LARGE SCALE GENOMIC DNA]</scope>
</reference>